<dbReference type="Gene3D" id="1.10.150.240">
    <property type="entry name" value="Putative phosphatase, domain 2"/>
    <property type="match status" value="1"/>
</dbReference>
<proteinExistence type="predicted"/>
<dbReference type="EMBL" id="ML211042">
    <property type="protein sequence ID" value="TFK90576.1"/>
    <property type="molecule type" value="Genomic_DNA"/>
</dbReference>
<evidence type="ECO:0008006" key="3">
    <source>
        <dbReference type="Google" id="ProtNLM"/>
    </source>
</evidence>
<dbReference type="InterPro" id="IPR036412">
    <property type="entry name" value="HAD-like_sf"/>
</dbReference>
<dbReference type="AlphaFoldDB" id="A0A5C3PM20"/>
<dbReference type="InParanoid" id="A0A5C3PM20"/>
<name>A0A5C3PM20_9APHY</name>
<dbReference type="PANTHER" id="PTHR43611">
    <property type="entry name" value="ALPHA-D-GLUCOSE 1-PHOSPHATE PHOSPHATASE"/>
    <property type="match status" value="1"/>
</dbReference>
<evidence type="ECO:0000313" key="2">
    <source>
        <dbReference type="Proteomes" id="UP000308197"/>
    </source>
</evidence>
<dbReference type="SUPFAM" id="SSF56784">
    <property type="entry name" value="HAD-like"/>
    <property type="match status" value="1"/>
</dbReference>
<gene>
    <name evidence="1" type="ORF">K466DRAFT_583614</name>
</gene>
<dbReference type="SUPFAM" id="SSF48239">
    <property type="entry name" value="Terpenoid cyclases/Protein prenyltransferases"/>
    <property type="match status" value="1"/>
</dbReference>
<protein>
    <recommendedName>
        <fullName evidence="3">HAD-like protein</fullName>
    </recommendedName>
</protein>
<evidence type="ECO:0000313" key="1">
    <source>
        <dbReference type="EMBL" id="TFK90576.1"/>
    </source>
</evidence>
<dbReference type="InterPro" id="IPR008930">
    <property type="entry name" value="Terpenoid_cyclase/PrenylTrfase"/>
</dbReference>
<dbReference type="STRING" id="1314778.A0A5C3PM20"/>
<organism evidence="1 2">
    <name type="scientific">Polyporus arcularius HHB13444</name>
    <dbReference type="NCBI Taxonomy" id="1314778"/>
    <lineage>
        <taxon>Eukaryota</taxon>
        <taxon>Fungi</taxon>
        <taxon>Dikarya</taxon>
        <taxon>Basidiomycota</taxon>
        <taxon>Agaricomycotina</taxon>
        <taxon>Agaricomycetes</taxon>
        <taxon>Polyporales</taxon>
        <taxon>Polyporaceae</taxon>
        <taxon>Polyporus</taxon>
    </lineage>
</organism>
<dbReference type="Proteomes" id="UP000308197">
    <property type="component" value="Unassembled WGS sequence"/>
</dbReference>
<sequence>MPSYSEGQAIATAKLHSLHKGPRTRACVFEHPPIHSTIHSTIPNYRSMTAFLRRGYTDFIFDVSDVLLTWPSDLTFPIDRKVLRSCLVSGTWFRYESGAISKEECFQQLSARFSLGPSVFEDAWKDVKHALRPNTELVALIKELKAVAPGKVRIFGASNISALDYEYFRSRADLDWSIFDDVFTSHKLGIRLCDPGFFKRLPQHVQINYEGAVYVGHIHDADDVVNARSFGMHGVLLTDLTENRREMLNLIGDPVKRGWEYLRMNAGKHASELNKSEVTFTDNFSQLLILEATGDRSLVTLTEPSRHWNYFQGKGLLTYEKFPDDLDTTSLGLVTMKPPKELVHSIMDEMLHCLSPDGLPYSYFDPELPRLDPALSVNVLHLFYTHGRGHQLPGALEWVHSVLRNRAYLQGTRYYFPESVLFFVGRLLETSDDAHLHETLEDLLRECVQELVGAPGDSLALAFRIVTCASLGIKDEVDMRSLLPLQQEDGGWQVGWLTKYGISGMKVGSRGYTTAMAIKAIQDLDKLRAKDSS</sequence>
<dbReference type="Gene3D" id="3.40.50.1000">
    <property type="entry name" value="HAD superfamily/HAD-like"/>
    <property type="match status" value="1"/>
</dbReference>
<dbReference type="InterPro" id="IPR023214">
    <property type="entry name" value="HAD_sf"/>
</dbReference>
<dbReference type="PANTHER" id="PTHR43611:SF3">
    <property type="entry name" value="FLAVIN MONONUCLEOTIDE HYDROLASE 1, CHLOROPLATIC"/>
    <property type="match status" value="1"/>
</dbReference>
<dbReference type="InterPro" id="IPR023198">
    <property type="entry name" value="PGP-like_dom2"/>
</dbReference>
<reference evidence="1 2" key="1">
    <citation type="journal article" date="2019" name="Nat. Ecol. Evol.">
        <title>Megaphylogeny resolves global patterns of mushroom evolution.</title>
        <authorList>
            <person name="Varga T."/>
            <person name="Krizsan K."/>
            <person name="Foldi C."/>
            <person name="Dima B."/>
            <person name="Sanchez-Garcia M."/>
            <person name="Sanchez-Ramirez S."/>
            <person name="Szollosi G.J."/>
            <person name="Szarkandi J.G."/>
            <person name="Papp V."/>
            <person name="Albert L."/>
            <person name="Andreopoulos W."/>
            <person name="Angelini C."/>
            <person name="Antonin V."/>
            <person name="Barry K.W."/>
            <person name="Bougher N.L."/>
            <person name="Buchanan P."/>
            <person name="Buyck B."/>
            <person name="Bense V."/>
            <person name="Catcheside P."/>
            <person name="Chovatia M."/>
            <person name="Cooper J."/>
            <person name="Damon W."/>
            <person name="Desjardin D."/>
            <person name="Finy P."/>
            <person name="Geml J."/>
            <person name="Haridas S."/>
            <person name="Hughes K."/>
            <person name="Justo A."/>
            <person name="Karasinski D."/>
            <person name="Kautmanova I."/>
            <person name="Kiss B."/>
            <person name="Kocsube S."/>
            <person name="Kotiranta H."/>
            <person name="LaButti K.M."/>
            <person name="Lechner B.E."/>
            <person name="Liimatainen K."/>
            <person name="Lipzen A."/>
            <person name="Lukacs Z."/>
            <person name="Mihaltcheva S."/>
            <person name="Morgado L.N."/>
            <person name="Niskanen T."/>
            <person name="Noordeloos M.E."/>
            <person name="Ohm R.A."/>
            <person name="Ortiz-Santana B."/>
            <person name="Ovrebo C."/>
            <person name="Racz N."/>
            <person name="Riley R."/>
            <person name="Savchenko A."/>
            <person name="Shiryaev A."/>
            <person name="Soop K."/>
            <person name="Spirin V."/>
            <person name="Szebenyi C."/>
            <person name="Tomsovsky M."/>
            <person name="Tulloss R.E."/>
            <person name="Uehling J."/>
            <person name="Grigoriev I.V."/>
            <person name="Vagvolgyi C."/>
            <person name="Papp T."/>
            <person name="Martin F.M."/>
            <person name="Miettinen O."/>
            <person name="Hibbett D.S."/>
            <person name="Nagy L.G."/>
        </authorList>
    </citation>
    <scope>NUCLEOTIDE SEQUENCE [LARGE SCALE GENOMIC DNA]</scope>
    <source>
        <strain evidence="1 2">HHB13444</strain>
    </source>
</reference>
<keyword evidence="2" id="KW-1185">Reference proteome</keyword>
<accession>A0A5C3PM20</accession>